<protein>
    <recommendedName>
        <fullName evidence="4">Retrotransposon gag domain-containing protein</fullName>
    </recommendedName>
</protein>
<gene>
    <name evidence="2" type="ORF">M5K25_021225</name>
</gene>
<proteinExistence type="predicted"/>
<evidence type="ECO:0000313" key="3">
    <source>
        <dbReference type="Proteomes" id="UP001552299"/>
    </source>
</evidence>
<sequence>MSDLNVRWLVEYSTEKHYQLSCVKTFAELKAPFVKRFTSTIEKTTIADLALEKRKRDELVIKYITRWYNLKEYVVQLLKENIVDKMLPFLCMTSITTFHDLSIGMELHNTPLTIQLGQGASIQLANVVDNTKNIGFGGLKFSAAIVKDAVIPVYNMESKGSARKPHSTEATARHTVPARDSHYEESRSWAKHILVTANPTALPSEPVALGRHNVEASSYGGKLTRRQRRKKNTELRAQQPLPIHPSTLSARELKASVPT</sequence>
<evidence type="ECO:0008006" key="4">
    <source>
        <dbReference type="Google" id="ProtNLM"/>
    </source>
</evidence>
<evidence type="ECO:0000256" key="1">
    <source>
        <dbReference type="SAM" id="MobiDB-lite"/>
    </source>
</evidence>
<accession>A0ABD0UCJ3</accession>
<dbReference type="Proteomes" id="UP001552299">
    <property type="component" value="Unassembled WGS sequence"/>
</dbReference>
<feature type="region of interest" description="Disordered" evidence="1">
    <location>
        <begin position="217"/>
        <end position="259"/>
    </location>
</feature>
<reference evidence="2 3" key="1">
    <citation type="journal article" date="2024" name="Plant Biotechnol. J.">
        <title>Dendrobium thyrsiflorum genome and its molecular insights into genes involved in important horticultural traits.</title>
        <authorList>
            <person name="Chen B."/>
            <person name="Wang J.Y."/>
            <person name="Zheng P.J."/>
            <person name="Li K.L."/>
            <person name="Liang Y.M."/>
            <person name="Chen X.F."/>
            <person name="Zhang C."/>
            <person name="Zhao X."/>
            <person name="He X."/>
            <person name="Zhang G.Q."/>
            <person name="Liu Z.J."/>
            <person name="Xu Q."/>
        </authorList>
    </citation>
    <scope>NUCLEOTIDE SEQUENCE [LARGE SCALE GENOMIC DNA]</scope>
    <source>
        <strain evidence="2">GZMU011</strain>
    </source>
</reference>
<organism evidence="2 3">
    <name type="scientific">Dendrobium thyrsiflorum</name>
    <name type="common">Pinecone-like raceme dendrobium</name>
    <name type="synonym">Orchid</name>
    <dbReference type="NCBI Taxonomy" id="117978"/>
    <lineage>
        <taxon>Eukaryota</taxon>
        <taxon>Viridiplantae</taxon>
        <taxon>Streptophyta</taxon>
        <taxon>Embryophyta</taxon>
        <taxon>Tracheophyta</taxon>
        <taxon>Spermatophyta</taxon>
        <taxon>Magnoliopsida</taxon>
        <taxon>Liliopsida</taxon>
        <taxon>Asparagales</taxon>
        <taxon>Orchidaceae</taxon>
        <taxon>Epidendroideae</taxon>
        <taxon>Malaxideae</taxon>
        <taxon>Dendrobiinae</taxon>
        <taxon>Dendrobium</taxon>
    </lineage>
</organism>
<dbReference type="AlphaFoldDB" id="A0ABD0UCJ3"/>
<feature type="region of interest" description="Disordered" evidence="1">
    <location>
        <begin position="159"/>
        <end position="181"/>
    </location>
</feature>
<keyword evidence="3" id="KW-1185">Reference proteome</keyword>
<dbReference type="EMBL" id="JANQDX010000016">
    <property type="protein sequence ID" value="KAL0910261.1"/>
    <property type="molecule type" value="Genomic_DNA"/>
</dbReference>
<comment type="caution">
    <text evidence="2">The sequence shown here is derived from an EMBL/GenBank/DDBJ whole genome shotgun (WGS) entry which is preliminary data.</text>
</comment>
<name>A0ABD0UCJ3_DENTH</name>
<evidence type="ECO:0000313" key="2">
    <source>
        <dbReference type="EMBL" id="KAL0910261.1"/>
    </source>
</evidence>